<feature type="non-terminal residue" evidence="1">
    <location>
        <position position="97"/>
    </location>
</feature>
<gene>
    <name evidence="1" type="ORF">P691DRAFT_634185</name>
</gene>
<evidence type="ECO:0000313" key="2">
    <source>
        <dbReference type="Proteomes" id="UP000807342"/>
    </source>
</evidence>
<sequence length="97" mass="10414">HHIHNSPKANSATIWINLSDSQQGTQASQLISCCLFINGAEALIKGAKAHTGTPQCHRCWKWGHTTDTCRCPVTCCPICAGPHVEANHQSLAGLSQI</sequence>
<dbReference type="OrthoDB" id="6379801at2759"/>
<dbReference type="EMBL" id="MU153207">
    <property type="protein sequence ID" value="KAF9439884.1"/>
    <property type="molecule type" value="Genomic_DNA"/>
</dbReference>
<proteinExistence type="predicted"/>
<evidence type="ECO:0000313" key="1">
    <source>
        <dbReference type="EMBL" id="KAF9439884.1"/>
    </source>
</evidence>
<accession>A0A9P6BVK8</accession>
<keyword evidence="2" id="KW-1185">Reference proteome</keyword>
<feature type="non-terminal residue" evidence="1">
    <location>
        <position position="1"/>
    </location>
</feature>
<reference evidence="1" key="1">
    <citation type="submission" date="2020-11" db="EMBL/GenBank/DDBJ databases">
        <authorList>
            <consortium name="DOE Joint Genome Institute"/>
            <person name="Ahrendt S."/>
            <person name="Riley R."/>
            <person name="Andreopoulos W."/>
            <person name="Labutti K."/>
            <person name="Pangilinan J."/>
            <person name="Ruiz-Duenas F.J."/>
            <person name="Barrasa J.M."/>
            <person name="Sanchez-Garcia M."/>
            <person name="Camarero S."/>
            <person name="Miyauchi S."/>
            <person name="Serrano A."/>
            <person name="Linde D."/>
            <person name="Babiker R."/>
            <person name="Drula E."/>
            <person name="Ayuso-Fernandez I."/>
            <person name="Pacheco R."/>
            <person name="Padilla G."/>
            <person name="Ferreira P."/>
            <person name="Barriuso J."/>
            <person name="Kellner H."/>
            <person name="Castanera R."/>
            <person name="Alfaro M."/>
            <person name="Ramirez L."/>
            <person name="Pisabarro A.G."/>
            <person name="Kuo A."/>
            <person name="Tritt A."/>
            <person name="Lipzen A."/>
            <person name="He G."/>
            <person name="Yan M."/>
            <person name="Ng V."/>
            <person name="Cullen D."/>
            <person name="Martin F."/>
            <person name="Rosso M.-N."/>
            <person name="Henrissat B."/>
            <person name="Hibbett D."/>
            <person name="Martinez A.T."/>
            <person name="Grigoriev I.V."/>
        </authorList>
    </citation>
    <scope>NUCLEOTIDE SEQUENCE</scope>
    <source>
        <strain evidence="1">MF-IS2</strain>
    </source>
</reference>
<comment type="caution">
    <text evidence="1">The sequence shown here is derived from an EMBL/GenBank/DDBJ whole genome shotgun (WGS) entry which is preliminary data.</text>
</comment>
<dbReference type="Proteomes" id="UP000807342">
    <property type="component" value="Unassembled WGS sequence"/>
</dbReference>
<dbReference type="AlphaFoldDB" id="A0A9P6BVK8"/>
<protein>
    <submittedName>
        <fullName evidence="1">Uncharacterized protein</fullName>
    </submittedName>
</protein>
<organism evidence="1 2">
    <name type="scientific">Macrolepiota fuliginosa MF-IS2</name>
    <dbReference type="NCBI Taxonomy" id="1400762"/>
    <lineage>
        <taxon>Eukaryota</taxon>
        <taxon>Fungi</taxon>
        <taxon>Dikarya</taxon>
        <taxon>Basidiomycota</taxon>
        <taxon>Agaricomycotina</taxon>
        <taxon>Agaricomycetes</taxon>
        <taxon>Agaricomycetidae</taxon>
        <taxon>Agaricales</taxon>
        <taxon>Agaricineae</taxon>
        <taxon>Agaricaceae</taxon>
        <taxon>Macrolepiota</taxon>
    </lineage>
</organism>
<name>A0A9P6BVK8_9AGAR</name>